<dbReference type="EMBL" id="SLXE01000002">
    <property type="protein sequence ID" value="TCP10205.1"/>
    <property type="molecule type" value="Genomic_DNA"/>
</dbReference>
<reference evidence="2" key="3">
    <citation type="journal article" date="2022" name="Res Sq">
        <title>Evolution of multicellular longitudinally dividing oral cavity symbionts (Neisseriaceae).</title>
        <authorList>
            <person name="Nyongesa S."/>
            <person name="Weber P."/>
            <person name="Bernet E."/>
            <person name="Pullido F."/>
            <person name="Nieckarz M."/>
            <person name="Delaby M."/>
            <person name="Nieves C."/>
            <person name="Viehboeck T."/>
            <person name="Krause N."/>
            <person name="Rivera-Millot A."/>
            <person name="Nakamura A."/>
            <person name="Vischer N."/>
            <person name="VanNieuwenhze M."/>
            <person name="Brun Y."/>
            <person name="Cava F."/>
            <person name="Bulgheresi S."/>
            <person name="Veyrier F."/>
        </authorList>
    </citation>
    <scope>NUCLEOTIDE SEQUENCE</scope>
    <source>
        <strain evidence="2">1258/02</strain>
    </source>
</reference>
<evidence type="ECO:0000313" key="1">
    <source>
        <dbReference type="EMBL" id="TCP10205.1"/>
    </source>
</evidence>
<reference evidence="1 3" key="1">
    <citation type="submission" date="2019-03" db="EMBL/GenBank/DDBJ databases">
        <title>Genomic Encyclopedia of Type Strains, Phase IV (KMG-IV): sequencing the most valuable type-strain genomes for metagenomic binning, comparative biology and taxonomic classification.</title>
        <authorList>
            <person name="Goeker M."/>
        </authorList>
    </citation>
    <scope>NUCLEOTIDE SEQUENCE [LARGE SCALE GENOMIC DNA]</scope>
    <source>
        <strain evidence="1 3">DSM 17474</strain>
    </source>
</reference>
<organism evidence="2 4">
    <name type="scientific">Uruburuella suis</name>
    <dbReference type="NCBI Taxonomy" id="252130"/>
    <lineage>
        <taxon>Bacteria</taxon>
        <taxon>Pseudomonadati</taxon>
        <taxon>Pseudomonadota</taxon>
        <taxon>Betaproteobacteria</taxon>
        <taxon>Neisseriales</taxon>
        <taxon>Neisseriaceae</taxon>
        <taxon>Uruburuella</taxon>
    </lineage>
</organism>
<evidence type="ECO:0000313" key="3">
    <source>
        <dbReference type="Proteomes" id="UP000294721"/>
    </source>
</evidence>
<evidence type="ECO:0000313" key="2">
    <source>
        <dbReference type="EMBL" id="UOO80418.1"/>
    </source>
</evidence>
<accession>A0AAE9KJC9</accession>
<dbReference type="Proteomes" id="UP000829756">
    <property type="component" value="Chromosome"/>
</dbReference>
<reference evidence="2" key="2">
    <citation type="submission" date="2021-12" db="EMBL/GenBank/DDBJ databases">
        <authorList>
            <person name="Veyrier F.J."/>
        </authorList>
    </citation>
    <scope>NUCLEOTIDE SEQUENCE</scope>
    <source>
        <strain evidence="2">1258/02</strain>
    </source>
</reference>
<proteinExistence type="predicted"/>
<sequence length="93" mass="10746">MNQNQIAPAYGRKESYFPDDGAIETSYTVCVLPPYHLRPDTVWQQNGWRPFTADTEEQAEAAAMAYCHEKGWQYQRVNPREPIYPQIHGSQAE</sequence>
<dbReference type="EMBL" id="CP091507">
    <property type="protein sequence ID" value="UOO80418.1"/>
    <property type="molecule type" value="Genomic_DNA"/>
</dbReference>
<name>A0AAE9KJC9_9NEIS</name>
<gene>
    <name evidence="1" type="ORF">EV680_102103</name>
    <name evidence="2" type="ORF">LVJ78_05320</name>
</gene>
<dbReference type="Proteomes" id="UP000294721">
    <property type="component" value="Unassembled WGS sequence"/>
</dbReference>
<dbReference type="AlphaFoldDB" id="A0AAE9KJC9"/>
<keyword evidence="3" id="KW-1185">Reference proteome</keyword>
<evidence type="ECO:0000313" key="4">
    <source>
        <dbReference type="Proteomes" id="UP000829756"/>
    </source>
</evidence>
<protein>
    <submittedName>
        <fullName evidence="2">Uncharacterized protein</fullName>
    </submittedName>
</protein>
<dbReference type="RefSeq" id="WP_132952458.1">
    <property type="nucleotide sequence ID" value="NZ_CALJUB010000060.1"/>
</dbReference>
<dbReference type="KEGG" id="usu:LVJ78_05320"/>